<accession>A0A1G4M6C2</accession>
<keyword evidence="2" id="KW-1185">Reference proteome</keyword>
<dbReference type="OMA" id="LYYWLFN"/>
<protein>
    <submittedName>
        <fullName evidence="1">LAFE_0A01794g1_1</fullName>
    </submittedName>
</protein>
<dbReference type="EMBL" id="LT598487">
    <property type="protein sequence ID" value="SCV99375.1"/>
    <property type="molecule type" value="Genomic_DNA"/>
</dbReference>
<gene>
    <name evidence="1" type="ORF">LAFE_0A01794G</name>
</gene>
<proteinExistence type="predicted"/>
<dbReference type="Proteomes" id="UP000190831">
    <property type="component" value="Chromosome A"/>
</dbReference>
<dbReference type="OrthoDB" id="4034879at2759"/>
<evidence type="ECO:0000313" key="1">
    <source>
        <dbReference type="EMBL" id="SCV99375.1"/>
    </source>
</evidence>
<dbReference type="AlphaFoldDB" id="A0A1G4M6C2"/>
<organism evidence="1 2">
    <name type="scientific">Lachancea fermentati</name>
    <name type="common">Zygosaccharomyces fermentati</name>
    <dbReference type="NCBI Taxonomy" id="4955"/>
    <lineage>
        <taxon>Eukaryota</taxon>
        <taxon>Fungi</taxon>
        <taxon>Dikarya</taxon>
        <taxon>Ascomycota</taxon>
        <taxon>Saccharomycotina</taxon>
        <taxon>Saccharomycetes</taxon>
        <taxon>Saccharomycetales</taxon>
        <taxon>Saccharomycetaceae</taxon>
        <taxon>Lachancea</taxon>
    </lineage>
</organism>
<sequence length="249" mass="28658">MCGNGHSLGCNSRFVKTEIKNKMTLNKMTLLSLPCEIREQVDKKYINDWISLTLLEVLGDEYATVSFDLYYWLFNKKYSPNTINLAFVHDSLESVLCQYNIRGTTIVKELERRLLLNYLGEIGPLEKQETAKKLEYAISQLGQQESNNASVPLELCVVSTTQLTAMNRQKCYNYITNLLSQLLNGDEMIVARLRVMSILYPDVPRDVDMIVLSQKLKNDLGVEAERFVASLQHFIMKGKYAYQVKKEYL</sequence>
<reference evidence="1 2" key="1">
    <citation type="submission" date="2016-03" db="EMBL/GenBank/DDBJ databases">
        <authorList>
            <person name="Devillers H."/>
        </authorList>
    </citation>
    <scope>NUCLEOTIDE SEQUENCE [LARGE SCALE GENOMIC DNA]</scope>
    <source>
        <strain evidence="1">CBS 6772</strain>
    </source>
</reference>
<evidence type="ECO:0000313" key="2">
    <source>
        <dbReference type="Proteomes" id="UP000190831"/>
    </source>
</evidence>
<name>A0A1G4M6C2_LACFM</name>